<dbReference type="Proteomes" id="UP000451860">
    <property type="component" value="Unassembled WGS sequence"/>
</dbReference>
<keyword evidence="4" id="KW-1185">Reference proteome</keyword>
<dbReference type="SUPFAM" id="SSF53092">
    <property type="entry name" value="Creatinase/prolidase N-terminal domain"/>
    <property type="match status" value="1"/>
</dbReference>
<dbReference type="OrthoDB" id="9761809at2"/>
<sequence>MTSTEVQSSQLLFSRPEYEQRLRAHREYMDRHGLDHLILVQPESLTYLSGYMTAGYTSSFAAGVVSRTGDPALLIRHAEEYWYRQTSWCPEPIWWYDGESVAEVLLRGISELGLRGRIGMEGGSWRAPYQLIAAVMDGVPPTCTLVPDCDVSGLRLIKSEEELQVMRRAGEIADKMVQAACDAAVPGITERDLAAHMSAVGIRAGSGQLESGPVSSGAAAKHIHASYTDRVLEPEDLVFIEVDTHSHNYYARCMRSIRLGARGGDVLRKWNDLRALQDEAFATVKHGVSCRIADSIIRDGLRDLGYAENYPNKTFYGLGFMLVPTAYEPIEVTPRSDFLFESGMTLHGYLVLDGLNISETIVVREDGIERLTNFSRDLIEK</sequence>
<dbReference type="RefSeq" id="WP_152202637.1">
    <property type="nucleotide sequence ID" value="NZ_VUKF01000016.1"/>
</dbReference>
<evidence type="ECO:0000313" key="3">
    <source>
        <dbReference type="EMBL" id="KAE8765685.1"/>
    </source>
</evidence>
<dbReference type="PANTHER" id="PTHR46112:SF2">
    <property type="entry name" value="XAA-PRO AMINOPEPTIDASE P-RELATED"/>
    <property type="match status" value="1"/>
</dbReference>
<name>A0A7J5UTR3_9MICO</name>
<dbReference type="Gene3D" id="3.90.230.10">
    <property type="entry name" value="Creatinase/methionine aminopeptidase superfamily"/>
    <property type="match status" value="1"/>
</dbReference>
<protein>
    <submittedName>
        <fullName evidence="3">M24 family metallopeptidase</fullName>
    </submittedName>
</protein>
<dbReference type="EMBL" id="WHJE01000006">
    <property type="protein sequence ID" value="KAE8765685.1"/>
    <property type="molecule type" value="Genomic_DNA"/>
</dbReference>
<proteinExistence type="predicted"/>
<dbReference type="PANTHER" id="PTHR46112">
    <property type="entry name" value="AMINOPEPTIDASE"/>
    <property type="match status" value="1"/>
</dbReference>
<dbReference type="CDD" id="cd01066">
    <property type="entry name" value="APP_MetAP"/>
    <property type="match status" value="1"/>
</dbReference>
<gene>
    <name evidence="3" type="ORF">GB883_02620</name>
</gene>
<evidence type="ECO:0000259" key="1">
    <source>
        <dbReference type="Pfam" id="PF00557"/>
    </source>
</evidence>
<dbReference type="AlphaFoldDB" id="A0A7J5UTR3"/>
<evidence type="ECO:0000259" key="2">
    <source>
        <dbReference type="Pfam" id="PF01321"/>
    </source>
</evidence>
<feature type="domain" description="Peptidase M24" evidence="1">
    <location>
        <begin position="165"/>
        <end position="347"/>
    </location>
</feature>
<dbReference type="InterPro" id="IPR036005">
    <property type="entry name" value="Creatinase/aminopeptidase-like"/>
</dbReference>
<feature type="domain" description="Creatinase N-terminal" evidence="2">
    <location>
        <begin position="21"/>
        <end position="139"/>
    </location>
</feature>
<evidence type="ECO:0000313" key="4">
    <source>
        <dbReference type="Proteomes" id="UP000451860"/>
    </source>
</evidence>
<dbReference type="Pfam" id="PF00557">
    <property type="entry name" value="Peptidase_M24"/>
    <property type="match status" value="1"/>
</dbReference>
<dbReference type="InterPro" id="IPR000587">
    <property type="entry name" value="Creatinase_N"/>
</dbReference>
<dbReference type="InterPro" id="IPR029149">
    <property type="entry name" value="Creatin/AminoP/Spt16_N"/>
</dbReference>
<dbReference type="Gene3D" id="3.40.350.10">
    <property type="entry name" value="Creatinase/prolidase N-terminal domain"/>
    <property type="match status" value="1"/>
</dbReference>
<reference evidence="3 4" key="1">
    <citation type="submission" date="2019-10" db="EMBL/GenBank/DDBJ databases">
        <title>Georgenia wutianyii sp. nov. and Georgenia yuyongxinii sp. nov. isolated from plateau pika (Ochotona curzoniae) in the Qinghai-Tibet plateau of China.</title>
        <authorList>
            <person name="Tian Z."/>
        </authorList>
    </citation>
    <scope>NUCLEOTIDE SEQUENCE [LARGE SCALE GENOMIC DNA]</scope>
    <source>
        <strain evidence="3 4">DSM 21501</strain>
    </source>
</reference>
<comment type="caution">
    <text evidence="3">The sequence shown here is derived from an EMBL/GenBank/DDBJ whole genome shotgun (WGS) entry which is preliminary data.</text>
</comment>
<organism evidence="3 4">
    <name type="scientific">Georgenia thermotolerans</name>
    <dbReference type="NCBI Taxonomy" id="527326"/>
    <lineage>
        <taxon>Bacteria</taxon>
        <taxon>Bacillati</taxon>
        <taxon>Actinomycetota</taxon>
        <taxon>Actinomycetes</taxon>
        <taxon>Micrococcales</taxon>
        <taxon>Bogoriellaceae</taxon>
        <taxon>Georgenia</taxon>
    </lineage>
</organism>
<dbReference type="SUPFAM" id="SSF55920">
    <property type="entry name" value="Creatinase/aminopeptidase"/>
    <property type="match status" value="1"/>
</dbReference>
<accession>A0A7J5UTR3</accession>
<dbReference type="InterPro" id="IPR050659">
    <property type="entry name" value="Peptidase_M24B"/>
</dbReference>
<dbReference type="Pfam" id="PF01321">
    <property type="entry name" value="Creatinase_N"/>
    <property type="match status" value="1"/>
</dbReference>
<dbReference type="InterPro" id="IPR000994">
    <property type="entry name" value="Pept_M24"/>
</dbReference>